<evidence type="ECO:0000256" key="5">
    <source>
        <dbReference type="ARBA" id="ARBA00022989"/>
    </source>
</evidence>
<feature type="transmembrane region" description="Helical" evidence="7">
    <location>
        <begin position="413"/>
        <end position="437"/>
    </location>
</feature>
<evidence type="ECO:0000256" key="2">
    <source>
        <dbReference type="ARBA" id="ARBA00022448"/>
    </source>
</evidence>
<organism evidence="9 10">
    <name type="scientific">Spongiactinospora gelatinilytica</name>
    <dbReference type="NCBI Taxonomy" id="2666298"/>
    <lineage>
        <taxon>Bacteria</taxon>
        <taxon>Bacillati</taxon>
        <taxon>Actinomycetota</taxon>
        <taxon>Actinomycetes</taxon>
        <taxon>Streptosporangiales</taxon>
        <taxon>Streptosporangiaceae</taxon>
        <taxon>Spongiactinospora</taxon>
    </lineage>
</organism>
<keyword evidence="6 7" id="KW-0472">Membrane</keyword>
<feature type="transmembrane region" description="Helical" evidence="7">
    <location>
        <begin position="386"/>
        <end position="407"/>
    </location>
</feature>
<feature type="domain" description="Major facilitator superfamily (MFS) profile" evidence="8">
    <location>
        <begin position="1"/>
        <end position="439"/>
    </location>
</feature>
<dbReference type="GO" id="GO:0005886">
    <property type="term" value="C:plasma membrane"/>
    <property type="evidence" value="ECO:0007669"/>
    <property type="project" value="UniProtKB-SubCell"/>
</dbReference>
<dbReference type="Pfam" id="PF07690">
    <property type="entry name" value="MFS_1"/>
    <property type="match status" value="1"/>
</dbReference>
<keyword evidence="5 7" id="KW-1133">Transmembrane helix</keyword>
<feature type="transmembrane region" description="Helical" evidence="7">
    <location>
        <begin position="183"/>
        <end position="201"/>
    </location>
</feature>
<accession>A0A2W2FP32</accession>
<gene>
    <name evidence="9" type="ORF">C1I98_25220</name>
</gene>
<feature type="transmembrane region" description="Helical" evidence="7">
    <location>
        <begin position="345"/>
        <end position="365"/>
    </location>
</feature>
<feature type="transmembrane region" description="Helical" evidence="7">
    <location>
        <begin position="33"/>
        <end position="54"/>
    </location>
</feature>
<dbReference type="InterPro" id="IPR036259">
    <property type="entry name" value="MFS_trans_sf"/>
</dbReference>
<dbReference type="GO" id="GO:0022857">
    <property type="term" value="F:transmembrane transporter activity"/>
    <property type="evidence" value="ECO:0007669"/>
    <property type="project" value="InterPro"/>
</dbReference>
<evidence type="ECO:0000313" key="10">
    <source>
        <dbReference type="Proteomes" id="UP000248544"/>
    </source>
</evidence>
<keyword evidence="4 7" id="KW-0812">Transmembrane</keyword>
<feature type="transmembrane region" description="Helical" evidence="7">
    <location>
        <begin position="292"/>
        <end position="310"/>
    </location>
</feature>
<evidence type="ECO:0000256" key="4">
    <source>
        <dbReference type="ARBA" id="ARBA00022692"/>
    </source>
</evidence>
<dbReference type="PANTHER" id="PTHR42718:SF46">
    <property type="entry name" value="BLR6921 PROTEIN"/>
    <property type="match status" value="1"/>
</dbReference>
<keyword evidence="2" id="KW-0813">Transport</keyword>
<keyword evidence="3" id="KW-1003">Cell membrane</keyword>
<keyword evidence="10" id="KW-1185">Reference proteome</keyword>
<comment type="caution">
    <text evidence="9">The sequence shown here is derived from an EMBL/GenBank/DDBJ whole genome shotgun (WGS) entry which is preliminary data.</text>
</comment>
<sequence>MVTLAFATSIIAVQSTAILPLLPVLQRELHTSLPAVTWTLTLGLLVSAVAMPLLSKLGDMYGRRRVILGALALLVIGSVVAALATSLPWLLAGRMLQGFVSPLLPLSIGLARSLLPRHQLATGIGVLSATMGFGGGGGMILAGLVSGDYQALFWIIGGSGAVAGVLVAFLVKDPAPVRRGRPDLPGALVLTIALVALLLAISQGGSWGWTSPGVLGLFAVAVVAAVVWVAIERRVAEPLVELAMLTHRGTVGATVASLLLGFSFFTVVTGMSSFAQTPAATGYGLGATTLQVGFFLLPNTLFMLVISLFSGQLMRRFAASTMVGVGSLIVAAGALWLVLSHDTGTDFYLASGLLGIGLGIGYAALGTMAVEHVEPASTALAAGINALVRLMGGSMAGAAIAAILASLPGEPGYQWVFAVAAVGSVIAAVFAFGFGLLNRNLVPAA</sequence>
<feature type="transmembrane region" description="Helical" evidence="7">
    <location>
        <begin position="213"/>
        <end position="231"/>
    </location>
</feature>
<dbReference type="InterPro" id="IPR011701">
    <property type="entry name" value="MFS"/>
</dbReference>
<evidence type="ECO:0000259" key="8">
    <source>
        <dbReference type="PROSITE" id="PS50850"/>
    </source>
</evidence>
<feature type="transmembrane region" description="Helical" evidence="7">
    <location>
        <begin position="122"/>
        <end position="145"/>
    </location>
</feature>
<dbReference type="SUPFAM" id="SSF103473">
    <property type="entry name" value="MFS general substrate transporter"/>
    <property type="match status" value="1"/>
</dbReference>
<evidence type="ECO:0000256" key="1">
    <source>
        <dbReference type="ARBA" id="ARBA00004651"/>
    </source>
</evidence>
<name>A0A2W2FP32_9ACTN</name>
<feature type="transmembrane region" description="Helical" evidence="7">
    <location>
        <begin position="151"/>
        <end position="171"/>
    </location>
</feature>
<reference evidence="9 10" key="1">
    <citation type="submission" date="2018-01" db="EMBL/GenBank/DDBJ databases">
        <title>Draft genome sequence of Sphaerisporangium sp. 7K107.</title>
        <authorList>
            <person name="Sahin N."/>
            <person name="Saygin H."/>
            <person name="Ay H."/>
        </authorList>
    </citation>
    <scope>NUCLEOTIDE SEQUENCE [LARGE SCALE GENOMIC DNA]</scope>
    <source>
        <strain evidence="9 10">7K107</strain>
    </source>
</reference>
<dbReference type="Gene3D" id="1.20.1250.20">
    <property type="entry name" value="MFS general substrate transporter like domains"/>
    <property type="match status" value="1"/>
</dbReference>
<evidence type="ECO:0000256" key="3">
    <source>
        <dbReference type="ARBA" id="ARBA00022475"/>
    </source>
</evidence>
<dbReference type="PANTHER" id="PTHR42718">
    <property type="entry name" value="MAJOR FACILITATOR SUPERFAMILY MULTIDRUG TRANSPORTER MFSC"/>
    <property type="match status" value="1"/>
</dbReference>
<dbReference type="Proteomes" id="UP000248544">
    <property type="component" value="Unassembled WGS sequence"/>
</dbReference>
<dbReference type="PROSITE" id="PS50850">
    <property type="entry name" value="MFS"/>
    <property type="match status" value="1"/>
</dbReference>
<dbReference type="EMBL" id="POUA01000230">
    <property type="protein sequence ID" value="PZG37513.1"/>
    <property type="molecule type" value="Genomic_DNA"/>
</dbReference>
<dbReference type="Gene3D" id="1.20.1720.10">
    <property type="entry name" value="Multidrug resistance protein D"/>
    <property type="match status" value="1"/>
</dbReference>
<feature type="transmembrane region" description="Helical" evidence="7">
    <location>
        <begin position="251"/>
        <end position="272"/>
    </location>
</feature>
<protein>
    <submittedName>
        <fullName evidence="9">MFS transporter</fullName>
    </submittedName>
</protein>
<evidence type="ECO:0000256" key="6">
    <source>
        <dbReference type="ARBA" id="ARBA00023136"/>
    </source>
</evidence>
<dbReference type="AlphaFoldDB" id="A0A2W2FP32"/>
<comment type="subcellular location">
    <subcellularLocation>
        <location evidence="1">Cell membrane</location>
        <topology evidence="1">Multi-pass membrane protein</topology>
    </subcellularLocation>
</comment>
<evidence type="ECO:0000313" key="9">
    <source>
        <dbReference type="EMBL" id="PZG37513.1"/>
    </source>
</evidence>
<evidence type="ECO:0000256" key="7">
    <source>
        <dbReference type="SAM" id="Phobius"/>
    </source>
</evidence>
<dbReference type="InterPro" id="IPR020846">
    <property type="entry name" value="MFS_dom"/>
</dbReference>
<feature type="transmembrane region" description="Helical" evidence="7">
    <location>
        <begin position="317"/>
        <end position="339"/>
    </location>
</feature>
<feature type="transmembrane region" description="Helical" evidence="7">
    <location>
        <begin position="66"/>
        <end position="90"/>
    </location>
</feature>
<feature type="transmembrane region" description="Helical" evidence="7">
    <location>
        <begin position="96"/>
        <end position="115"/>
    </location>
</feature>
<proteinExistence type="predicted"/>